<sequence length="219" mass="24008">MPLQKRGTSLQYNNSATMFSAYNGPVKTYQVVNTKAFNTRHLQIRHNNRPLLWAETKRSFFSAPQTNLHKGSMNGPVVAAVKLRTMSSSFLVAYGDAVGRDLWEKVQSGIFSNKQYGFMLQGRHFCWRRTHDKFLGASRMGSQDFKLLDAANDKVLAAYMNQNWSMSSGDGRIDWYVELGQALEIMAIPVLLGLEMRIRAAHAAGAAGAGEGGGGGGGG</sequence>
<protein>
    <submittedName>
        <fullName evidence="1">Uncharacterized protein</fullName>
    </submittedName>
</protein>
<dbReference type="KEGG" id="ffu:CLAFUR5_05790"/>
<evidence type="ECO:0000313" key="1">
    <source>
        <dbReference type="EMBL" id="UJO17902.1"/>
    </source>
</evidence>
<dbReference type="RefSeq" id="XP_047762268.1">
    <property type="nucleotide sequence ID" value="XM_047904938.1"/>
</dbReference>
<accession>A0A9Q8LI49</accession>
<dbReference type="EMBL" id="CP090167">
    <property type="protein sequence ID" value="UJO17902.1"/>
    <property type="molecule type" value="Genomic_DNA"/>
</dbReference>
<dbReference type="OrthoDB" id="3646623at2759"/>
<evidence type="ECO:0000313" key="2">
    <source>
        <dbReference type="Proteomes" id="UP000756132"/>
    </source>
</evidence>
<reference evidence="1" key="1">
    <citation type="submission" date="2021-12" db="EMBL/GenBank/DDBJ databases">
        <authorList>
            <person name="Zaccaron A."/>
            <person name="Stergiopoulos I."/>
        </authorList>
    </citation>
    <scope>NUCLEOTIDE SEQUENCE</scope>
    <source>
        <strain evidence="1">Race5_Kim</strain>
    </source>
</reference>
<organism evidence="1 2">
    <name type="scientific">Passalora fulva</name>
    <name type="common">Tomato leaf mold</name>
    <name type="synonym">Cladosporium fulvum</name>
    <dbReference type="NCBI Taxonomy" id="5499"/>
    <lineage>
        <taxon>Eukaryota</taxon>
        <taxon>Fungi</taxon>
        <taxon>Dikarya</taxon>
        <taxon>Ascomycota</taxon>
        <taxon>Pezizomycotina</taxon>
        <taxon>Dothideomycetes</taxon>
        <taxon>Dothideomycetidae</taxon>
        <taxon>Mycosphaerellales</taxon>
        <taxon>Mycosphaerellaceae</taxon>
        <taxon>Fulvia</taxon>
    </lineage>
</organism>
<gene>
    <name evidence="1" type="ORF">CLAFUR5_05790</name>
</gene>
<reference evidence="1" key="2">
    <citation type="journal article" date="2022" name="Microb. Genom.">
        <title>A chromosome-scale genome assembly of the tomato pathogen Cladosporium fulvum reveals a compartmentalized genome architecture and the presence of a dispensable chromosome.</title>
        <authorList>
            <person name="Zaccaron A.Z."/>
            <person name="Chen L.H."/>
            <person name="Samaras A."/>
            <person name="Stergiopoulos I."/>
        </authorList>
    </citation>
    <scope>NUCLEOTIDE SEQUENCE</scope>
    <source>
        <strain evidence="1">Race5_Kim</strain>
    </source>
</reference>
<dbReference type="GeneID" id="71985668"/>
<name>A0A9Q8LI49_PASFU</name>
<keyword evidence="2" id="KW-1185">Reference proteome</keyword>
<dbReference type="Proteomes" id="UP000756132">
    <property type="component" value="Chromosome 5"/>
</dbReference>
<proteinExistence type="predicted"/>
<dbReference type="AlphaFoldDB" id="A0A9Q8LI49"/>